<dbReference type="Gene3D" id="3.40.50.2000">
    <property type="entry name" value="Glycogen Phosphorylase B"/>
    <property type="match status" value="2"/>
</dbReference>
<dbReference type="PANTHER" id="PTHR12526">
    <property type="entry name" value="GLYCOSYLTRANSFERASE"/>
    <property type="match status" value="1"/>
</dbReference>
<organism evidence="4 5">
    <name type="scientific">Candidatus Gallionella acididurans</name>
    <dbReference type="NCBI Taxonomy" id="1796491"/>
    <lineage>
        <taxon>Bacteria</taxon>
        <taxon>Pseudomonadati</taxon>
        <taxon>Pseudomonadota</taxon>
        <taxon>Betaproteobacteria</taxon>
        <taxon>Nitrosomonadales</taxon>
        <taxon>Gallionellaceae</taxon>
        <taxon>Gallionella</taxon>
    </lineage>
</organism>
<dbReference type="GO" id="GO:0016757">
    <property type="term" value="F:glycosyltransferase activity"/>
    <property type="evidence" value="ECO:0007669"/>
    <property type="project" value="UniProtKB-KW"/>
</dbReference>
<evidence type="ECO:0000256" key="1">
    <source>
        <dbReference type="ARBA" id="ARBA00009481"/>
    </source>
</evidence>
<comment type="caution">
    <text evidence="4">The sequence shown here is derived from an EMBL/GenBank/DDBJ whole genome shotgun (WGS) entry which is preliminary data.</text>
</comment>
<dbReference type="AlphaFoldDB" id="A0A139BP54"/>
<evidence type="ECO:0000256" key="3">
    <source>
        <dbReference type="ARBA" id="ARBA00022679"/>
    </source>
</evidence>
<dbReference type="Proteomes" id="UP000070578">
    <property type="component" value="Unassembled WGS sequence"/>
</dbReference>
<protein>
    <submittedName>
        <fullName evidence="4">Putative glycosyl transferase</fullName>
    </submittedName>
</protein>
<dbReference type="Pfam" id="PF13692">
    <property type="entry name" value="Glyco_trans_1_4"/>
    <property type="match status" value="1"/>
</dbReference>
<evidence type="ECO:0000313" key="4">
    <source>
        <dbReference type="EMBL" id="KXS30781.1"/>
    </source>
</evidence>
<dbReference type="PATRIC" id="fig|1796491.3.peg.3400"/>
<evidence type="ECO:0000256" key="2">
    <source>
        <dbReference type="ARBA" id="ARBA00022676"/>
    </source>
</evidence>
<name>A0A139BP54_9PROT</name>
<gene>
    <name evidence="4" type="ORF">AWT59_3095</name>
</gene>
<reference evidence="4 5" key="2">
    <citation type="submission" date="2016-03" db="EMBL/GenBank/DDBJ databases">
        <title>New uncultured bacterium of the family Gallionellaceae from acid mine drainage: description and reconstruction of genome based on metagenomic analysis of microbial community.</title>
        <authorList>
            <person name="Kadnikov V."/>
            <person name="Ivasenko D."/>
            <person name="Beletsky A."/>
            <person name="Mardanov A."/>
            <person name="Danilova E."/>
            <person name="Pimenov N."/>
            <person name="Karnachuk O."/>
            <person name="Ravin N."/>
        </authorList>
    </citation>
    <scope>NUCLEOTIDE SEQUENCE [LARGE SCALE GENOMIC DNA]</scope>
    <source>
        <strain evidence="4">ShG14-8</strain>
    </source>
</reference>
<sequence>MPKVLFLSRYARLGSSSRLRLYQYLPYLQEAGIDVTLAPLFGDDYVRSLYGGKIDKLSVLKAYVDRLGFMLRAARFDAVWVEKEMLPWVPAWLELGLFPAHAPLIVDYDDAAFHRYDQHRLSLVRTLLGRKIDSVMLRADIVIAGNEYLANRARNAGAARVEILPTVVDMARYGVAASGAGGQALPTIGWIGSPATAQFLHLIAPALREVAASNLARVVAVGANADQLGDLPVTALPWTEATEVTVIQSFDIGIMPLPDAPFERGKCGYKLIQYMACGKPVVASPVGVNSMIVRDGVDGFLATTHQEWVSALTRLIADRLLRQQMGREGRHRIENEFSLQKAAPRLVRLIESVLE</sequence>
<reference evidence="4 5" key="1">
    <citation type="submission" date="2016-02" db="EMBL/GenBank/DDBJ databases">
        <authorList>
            <person name="Wen L."/>
            <person name="He K."/>
            <person name="Yang H."/>
        </authorList>
    </citation>
    <scope>NUCLEOTIDE SEQUENCE [LARGE SCALE GENOMIC DNA]</scope>
    <source>
        <strain evidence="4">ShG14-8</strain>
    </source>
</reference>
<dbReference type="CDD" id="cd03801">
    <property type="entry name" value="GT4_PimA-like"/>
    <property type="match status" value="1"/>
</dbReference>
<keyword evidence="3 4" id="KW-0808">Transferase</keyword>
<comment type="similarity">
    <text evidence="1">Belongs to the glycosyltransferase group 1 family. Glycosyltransferase 4 subfamily.</text>
</comment>
<dbReference type="EMBL" id="LSLI01000143">
    <property type="protein sequence ID" value="KXS30781.1"/>
    <property type="molecule type" value="Genomic_DNA"/>
</dbReference>
<evidence type="ECO:0000313" key="5">
    <source>
        <dbReference type="Proteomes" id="UP000070578"/>
    </source>
</evidence>
<keyword evidence="2" id="KW-0328">Glycosyltransferase</keyword>
<dbReference type="PANTHER" id="PTHR12526:SF640">
    <property type="entry name" value="COLANIC ACID BIOSYNTHESIS GLYCOSYLTRANSFERASE WCAL-RELATED"/>
    <property type="match status" value="1"/>
</dbReference>
<dbReference type="SUPFAM" id="SSF53756">
    <property type="entry name" value="UDP-Glycosyltransferase/glycogen phosphorylase"/>
    <property type="match status" value="1"/>
</dbReference>
<accession>A0A139BP54</accession>
<proteinExistence type="inferred from homology"/>